<gene>
    <name evidence="3" type="ORF">METZ01_LOCUS161575</name>
</gene>
<evidence type="ECO:0000256" key="1">
    <source>
        <dbReference type="SAM" id="Coils"/>
    </source>
</evidence>
<evidence type="ECO:0000256" key="2">
    <source>
        <dbReference type="SAM" id="MobiDB-lite"/>
    </source>
</evidence>
<keyword evidence="1" id="KW-0175">Coiled coil</keyword>
<feature type="region of interest" description="Disordered" evidence="2">
    <location>
        <begin position="190"/>
        <end position="216"/>
    </location>
</feature>
<dbReference type="AlphaFoldDB" id="A0A382B5D1"/>
<reference evidence="3" key="1">
    <citation type="submission" date="2018-05" db="EMBL/GenBank/DDBJ databases">
        <authorList>
            <person name="Lanie J.A."/>
            <person name="Ng W.-L."/>
            <person name="Kazmierczak K.M."/>
            <person name="Andrzejewski T.M."/>
            <person name="Davidsen T.M."/>
            <person name="Wayne K.J."/>
            <person name="Tettelin H."/>
            <person name="Glass J.I."/>
            <person name="Rusch D."/>
            <person name="Podicherti R."/>
            <person name="Tsui H.-C.T."/>
            <person name="Winkler M.E."/>
        </authorList>
    </citation>
    <scope>NUCLEOTIDE SEQUENCE</scope>
</reference>
<feature type="compositionally biased region" description="Polar residues" evidence="2">
    <location>
        <begin position="10"/>
        <end position="33"/>
    </location>
</feature>
<proteinExistence type="predicted"/>
<sequence>MIEEKVIQPESVTSAEQPVAETPSQPTQPTAPNLDSLKAEYEAQIAAARKEAAEAQEKFQGIKTKLDDVYKQKDQQRKKELEDQGQWKTLWEEANKTNQEKEQKIMTLSQQLEDMKTSNELASTKTTALAAISNLGAINAEQTLSLLQNKLQKNQEGKVVILNGGVEQDLTSYLTSLKNPGSGWEHHFKPSSAAGMGAKPSPIANTGGGTSNPWKTGNITQQMLLSEQDPQLAAVLKQEAQTK</sequence>
<organism evidence="3">
    <name type="scientific">marine metagenome</name>
    <dbReference type="NCBI Taxonomy" id="408172"/>
    <lineage>
        <taxon>unclassified sequences</taxon>
        <taxon>metagenomes</taxon>
        <taxon>ecological metagenomes</taxon>
    </lineage>
</organism>
<feature type="region of interest" description="Disordered" evidence="2">
    <location>
        <begin position="1"/>
        <end position="36"/>
    </location>
</feature>
<accession>A0A382B5D1</accession>
<evidence type="ECO:0000313" key="3">
    <source>
        <dbReference type="EMBL" id="SVB08721.1"/>
    </source>
</evidence>
<name>A0A382B5D1_9ZZZZ</name>
<dbReference type="EMBL" id="UINC01028185">
    <property type="protein sequence ID" value="SVB08721.1"/>
    <property type="molecule type" value="Genomic_DNA"/>
</dbReference>
<protein>
    <submittedName>
        <fullName evidence="3">Uncharacterized protein</fullName>
    </submittedName>
</protein>
<feature type="coiled-coil region" evidence="1">
    <location>
        <begin position="91"/>
        <end position="118"/>
    </location>
</feature>